<dbReference type="SUPFAM" id="SSF55031">
    <property type="entry name" value="Bacterial exopeptidase dimerisation domain"/>
    <property type="match status" value="1"/>
</dbReference>
<organism evidence="12 13">
    <name type="scientific">Ditylenchus dipsaci</name>
    <dbReference type="NCBI Taxonomy" id="166011"/>
    <lineage>
        <taxon>Eukaryota</taxon>
        <taxon>Metazoa</taxon>
        <taxon>Ecdysozoa</taxon>
        <taxon>Nematoda</taxon>
        <taxon>Chromadorea</taxon>
        <taxon>Rhabditida</taxon>
        <taxon>Tylenchina</taxon>
        <taxon>Tylenchomorpha</taxon>
        <taxon>Sphaerularioidea</taxon>
        <taxon>Anguinidae</taxon>
        <taxon>Anguininae</taxon>
        <taxon>Ditylenchus</taxon>
    </lineage>
</organism>
<dbReference type="InterPro" id="IPR036264">
    <property type="entry name" value="Bact_exopeptidase_dim_dom"/>
</dbReference>
<dbReference type="WBParaSite" id="jg18037">
    <property type="protein sequence ID" value="jg18037"/>
    <property type="gene ID" value="jg18037"/>
</dbReference>
<keyword evidence="12" id="KW-1185">Reference proteome</keyword>
<dbReference type="PANTHER" id="PTHR45892:SF1">
    <property type="entry name" value="AMINOACYLASE-1"/>
    <property type="match status" value="1"/>
</dbReference>
<feature type="domain" description="Peptidase M20 dimerisation" evidence="11">
    <location>
        <begin position="187"/>
        <end position="298"/>
    </location>
</feature>
<dbReference type="SUPFAM" id="SSF53187">
    <property type="entry name" value="Zn-dependent exopeptidases"/>
    <property type="match status" value="1"/>
</dbReference>
<dbReference type="Pfam" id="PF01546">
    <property type="entry name" value="Peptidase_M20"/>
    <property type="match status" value="1"/>
</dbReference>
<dbReference type="PIRSF" id="PIRSF036696">
    <property type="entry name" value="ACY-1"/>
    <property type="match status" value="1"/>
</dbReference>
<feature type="active site" evidence="9">
    <location>
        <position position="80"/>
    </location>
</feature>
<evidence type="ECO:0000259" key="11">
    <source>
        <dbReference type="Pfam" id="PF07687"/>
    </source>
</evidence>
<dbReference type="NCBIfam" id="TIGR01880">
    <property type="entry name" value="Ac-peptdase-euk"/>
    <property type="match status" value="1"/>
</dbReference>
<sequence length="405" mass="46059">MTNPFEEHPAVSKFRQYLQINTEQPDPAYYDCKNFLLEYAKALELPSWSYECVAGKPIVGMTLEGTDPSLPSLFLWSHTDVTSTVPQDWTHPPFSAYKDNQGNIFARGAQDMKSIGIQYLEAIRQLRQTGKKSFLRTVHIVFGPDEEIGSYDGMEKYVHTQHFKDLNVGFALDEGLASPTNTYRVFIGQRCTWWFKVICPGNHGHGSRMLENTAGPKLASLLHSFSEFREKQWQLLEANPQLTLSDITSINLTKVEGGNLTNLIPSEFIAHFDLRVARKDSVDEVEAKLAEWCKKAGSDVTYEFKHKMVNQEVTSTSKDNPWWQAFSGALKEEKCDFDTEISVSGIDARYMREVGIPAIGFSPIINHPLVSGWHTHDEFLNETTFLRGIQLYMKIIHRLADVPKE</sequence>
<evidence type="ECO:0000256" key="7">
    <source>
        <dbReference type="ARBA" id="ARBA00022833"/>
    </source>
</evidence>
<dbReference type="InterPro" id="IPR010159">
    <property type="entry name" value="N-acyl_aa_amidohydrolase"/>
</dbReference>
<evidence type="ECO:0000256" key="3">
    <source>
        <dbReference type="ARBA" id="ARBA00011913"/>
    </source>
</evidence>
<dbReference type="InterPro" id="IPR001261">
    <property type="entry name" value="ArgE/DapE_CS"/>
</dbReference>
<evidence type="ECO:0000256" key="6">
    <source>
        <dbReference type="ARBA" id="ARBA00022801"/>
    </source>
</evidence>
<comment type="cofactor">
    <cofactor evidence="10">
        <name>Zn(2+)</name>
        <dbReference type="ChEBI" id="CHEBI:29105"/>
    </cofactor>
    <text evidence="10">Binds 2 Zn(2+) ions per subunit.</text>
</comment>
<feature type="binding site" evidence="10">
    <location>
        <position position="147"/>
    </location>
    <ligand>
        <name>Zn(2+)</name>
        <dbReference type="ChEBI" id="CHEBI:29105"/>
        <label>2</label>
    </ligand>
</feature>
<dbReference type="PANTHER" id="PTHR45892">
    <property type="entry name" value="AMINOACYLASE-1"/>
    <property type="match status" value="1"/>
</dbReference>
<evidence type="ECO:0000256" key="9">
    <source>
        <dbReference type="PIRSR" id="PIRSR036696-1"/>
    </source>
</evidence>
<evidence type="ECO:0000256" key="5">
    <source>
        <dbReference type="ARBA" id="ARBA00022723"/>
    </source>
</evidence>
<dbReference type="Gene3D" id="3.30.70.360">
    <property type="match status" value="1"/>
</dbReference>
<evidence type="ECO:0000313" key="12">
    <source>
        <dbReference type="Proteomes" id="UP000887574"/>
    </source>
</evidence>
<name>A0A915DB75_9BILA</name>
<dbReference type="FunFam" id="3.30.70.360:FF:000005">
    <property type="entry name" value="Putative Aminoacylase-1"/>
    <property type="match status" value="1"/>
</dbReference>
<dbReference type="Pfam" id="PF07687">
    <property type="entry name" value="M20_dimer"/>
    <property type="match status" value="1"/>
</dbReference>
<feature type="binding site" evidence="10">
    <location>
        <position position="374"/>
    </location>
    <ligand>
        <name>Zn(2+)</name>
        <dbReference type="ChEBI" id="CHEBI:29105"/>
        <label>2</label>
    </ligand>
</feature>
<dbReference type="GO" id="GO:0046872">
    <property type="term" value="F:metal ion binding"/>
    <property type="evidence" value="ECO:0007669"/>
    <property type="project" value="UniProtKB-KW"/>
</dbReference>
<proteinExistence type="inferred from homology"/>
<dbReference type="FunFam" id="3.40.630.10:FF:000019">
    <property type="entry name" value="Aminoacylase 1"/>
    <property type="match status" value="1"/>
</dbReference>
<comment type="similarity">
    <text evidence="2">Belongs to the peptidase M20A family.</text>
</comment>
<feature type="binding site" evidence="10">
    <location>
        <position position="174"/>
    </location>
    <ligand>
        <name>Zn(2+)</name>
        <dbReference type="ChEBI" id="CHEBI:29105"/>
        <label>1</label>
    </ligand>
</feature>
<feature type="binding site" evidence="10">
    <location>
        <position position="78"/>
    </location>
    <ligand>
        <name>Zn(2+)</name>
        <dbReference type="ChEBI" id="CHEBI:29105"/>
        <label>1</label>
    </ligand>
</feature>
<evidence type="ECO:0000313" key="13">
    <source>
        <dbReference type="WBParaSite" id="jg18037"/>
    </source>
</evidence>
<dbReference type="GO" id="GO:0004046">
    <property type="term" value="F:aminoacylase activity"/>
    <property type="evidence" value="ECO:0007669"/>
    <property type="project" value="UniProtKB-EC"/>
</dbReference>
<keyword evidence="4" id="KW-0963">Cytoplasm</keyword>
<dbReference type="Gene3D" id="3.40.630.10">
    <property type="entry name" value="Zn peptidases"/>
    <property type="match status" value="1"/>
</dbReference>
<keyword evidence="7 10" id="KW-0862">Zinc</keyword>
<dbReference type="Proteomes" id="UP000887574">
    <property type="component" value="Unplaced"/>
</dbReference>
<reference evidence="13" key="1">
    <citation type="submission" date="2022-11" db="UniProtKB">
        <authorList>
            <consortium name="WormBaseParasite"/>
        </authorList>
    </citation>
    <scope>IDENTIFICATION</scope>
</reference>
<dbReference type="GO" id="GO:0005737">
    <property type="term" value="C:cytoplasm"/>
    <property type="evidence" value="ECO:0007669"/>
    <property type="project" value="UniProtKB-SubCell"/>
</dbReference>
<keyword evidence="5 10" id="KW-0479">Metal-binding</keyword>
<evidence type="ECO:0000256" key="10">
    <source>
        <dbReference type="PIRSR" id="PIRSR036696-2"/>
    </source>
</evidence>
<evidence type="ECO:0000256" key="2">
    <source>
        <dbReference type="ARBA" id="ARBA00006247"/>
    </source>
</evidence>
<evidence type="ECO:0000256" key="8">
    <source>
        <dbReference type="ARBA" id="ARBA00029656"/>
    </source>
</evidence>
<keyword evidence="6" id="KW-0378">Hydrolase</keyword>
<evidence type="ECO:0000256" key="4">
    <source>
        <dbReference type="ARBA" id="ARBA00022490"/>
    </source>
</evidence>
<protein>
    <recommendedName>
        <fullName evidence="3">N-acyl-aliphatic-L-amino acid amidohydrolase</fullName>
        <ecNumber evidence="3">3.5.1.14</ecNumber>
    </recommendedName>
    <alternativeName>
        <fullName evidence="8">N-acyl-L-amino-acid amidohydrolase</fullName>
    </alternativeName>
</protein>
<dbReference type="InterPro" id="IPR052083">
    <property type="entry name" value="Aminoacylase-1_M20A"/>
</dbReference>
<dbReference type="InterPro" id="IPR011650">
    <property type="entry name" value="Peptidase_M20_dimer"/>
</dbReference>
<dbReference type="AlphaFoldDB" id="A0A915DB75"/>
<dbReference type="GO" id="GO:0006520">
    <property type="term" value="P:amino acid metabolic process"/>
    <property type="evidence" value="ECO:0007669"/>
    <property type="project" value="InterPro"/>
</dbReference>
<dbReference type="InterPro" id="IPR002933">
    <property type="entry name" value="Peptidase_M20"/>
</dbReference>
<comment type="subcellular location">
    <subcellularLocation>
        <location evidence="1">Cytoplasm</location>
    </subcellularLocation>
</comment>
<accession>A0A915DB75</accession>
<feature type="binding site" evidence="10">
    <location>
        <position position="111"/>
    </location>
    <ligand>
        <name>Zn(2+)</name>
        <dbReference type="ChEBI" id="CHEBI:29105"/>
        <label>1</label>
    </ligand>
</feature>
<dbReference type="Gene3D" id="1.10.150.900">
    <property type="match status" value="1"/>
</dbReference>
<feature type="binding site" evidence="10">
    <location>
        <position position="111"/>
    </location>
    <ligand>
        <name>Zn(2+)</name>
        <dbReference type="ChEBI" id="CHEBI:29105"/>
        <label>2</label>
    </ligand>
</feature>
<dbReference type="PROSITE" id="PS00759">
    <property type="entry name" value="ARGE_DAPE_CPG2_2"/>
    <property type="match status" value="1"/>
</dbReference>
<evidence type="ECO:0000256" key="1">
    <source>
        <dbReference type="ARBA" id="ARBA00004496"/>
    </source>
</evidence>
<feature type="active site" description="Proton acceptor" evidence="9">
    <location>
        <position position="146"/>
    </location>
</feature>
<dbReference type="EC" id="3.5.1.14" evidence="3"/>